<gene>
    <name evidence="2 5" type="primary">bshC</name>
    <name evidence="5" type="ORF">ACFQU8_00460</name>
</gene>
<evidence type="ECO:0000259" key="3">
    <source>
        <dbReference type="Pfam" id="PF10079"/>
    </source>
</evidence>
<proteinExistence type="inferred from homology"/>
<dbReference type="Pfam" id="PF10079">
    <property type="entry name" value="Rossmann-like_BshC"/>
    <property type="match status" value="1"/>
</dbReference>
<dbReference type="NCBIfam" id="TIGR03998">
    <property type="entry name" value="thiol_BshC"/>
    <property type="match status" value="1"/>
</dbReference>
<dbReference type="RefSeq" id="WP_382357189.1">
    <property type="nucleotide sequence ID" value="NZ_JBHTGR010000001.1"/>
</dbReference>
<dbReference type="Pfam" id="PF24850">
    <property type="entry name" value="CC_BshC"/>
    <property type="match status" value="1"/>
</dbReference>
<feature type="domain" description="Bacillithiol biosynthesis BshC N-terminal Rossmann-like" evidence="3">
    <location>
        <begin position="1"/>
        <end position="380"/>
    </location>
</feature>
<name>A0ABW2UR46_9BACI</name>
<dbReference type="PIRSF" id="PIRSF012535">
    <property type="entry name" value="UCP012535"/>
    <property type="match status" value="1"/>
</dbReference>
<dbReference type="HAMAP" id="MF_01867">
    <property type="entry name" value="BshC"/>
    <property type="match status" value="1"/>
</dbReference>
<comment type="function">
    <text evidence="2">Involved in bacillithiol (BSH) biosynthesis. May catalyze the last step of the pathway, the addition of cysteine to glucosamine malate (GlcN-Mal) to generate BSH.</text>
</comment>
<keyword evidence="6" id="KW-1185">Reference proteome</keyword>
<dbReference type="InterPro" id="IPR055399">
    <property type="entry name" value="CC_BshC"/>
</dbReference>
<evidence type="ECO:0000256" key="1">
    <source>
        <dbReference type="ARBA" id="ARBA00022598"/>
    </source>
</evidence>
<dbReference type="EMBL" id="JBHTGR010000001">
    <property type="protein sequence ID" value="MFC7745710.1"/>
    <property type="molecule type" value="Genomic_DNA"/>
</dbReference>
<dbReference type="InterPro" id="IPR011199">
    <property type="entry name" value="Bacillithiol_biosynth_BshC"/>
</dbReference>
<comment type="caution">
    <text evidence="5">The sequence shown here is derived from an EMBL/GenBank/DDBJ whole genome shotgun (WGS) entry which is preliminary data.</text>
</comment>
<evidence type="ECO:0000256" key="2">
    <source>
        <dbReference type="HAMAP-Rule" id="MF_01867"/>
    </source>
</evidence>
<evidence type="ECO:0000259" key="4">
    <source>
        <dbReference type="Pfam" id="PF24850"/>
    </source>
</evidence>
<organism evidence="5 6">
    <name type="scientific">Lentibacillus kimchii</name>
    <dbReference type="NCBI Taxonomy" id="1542911"/>
    <lineage>
        <taxon>Bacteria</taxon>
        <taxon>Bacillati</taxon>
        <taxon>Bacillota</taxon>
        <taxon>Bacilli</taxon>
        <taxon>Bacillales</taxon>
        <taxon>Bacillaceae</taxon>
        <taxon>Lentibacillus</taxon>
    </lineage>
</organism>
<feature type="domain" description="Bacillithiol biosynthesis BshC C-terminal coiled-coil" evidence="4">
    <location>
        <begin position="383"/>
        <end position="541"/>
    </location>
</feature>
<protein>
    <recommendedName>
        <fullName evidence="2">Putative cysteine ligase BshC</fullName>
        <ecNumber evidence="2">6.-.-.-</ecNumber>
    </recommendedName>
</protein>
<keyword evidence="1 2" id="KW-0436">Ligase</keyword>
<dbReference type="Proteomes" id="UP001596620">
    <property type="component" value="Unassembled WGS sequence"/>
</dbReference>
<comment type="similarity">
    <text evidence="2">Belongs to the BshC family.</text>
</comment>
<evidence type="ECO:0000313" key="6">
    <source>
        <dbReference type="Proteomes" id="UP001596620"/>
    </source>
</evidence>
<dbReference type="EC" id="6.-.-.-" evidence="2"/>
<accession>A0ABW2UR46</accession>
<reference evidence="6" key="1">
    <citation type="journal article" date="2019" name="Int. J. Syst. Evol. Microbiol.">
        <title>The Global Catalogue of Microorganisms (GCM) 10K type strain sequencing project: providing services to taxonomists for standard genome sequencing and annotation.</title>
        <authorList>
            <consortium name="The Broad Institute Genomics Platform"/>
            <consortium name="The Broad Institute Genome Sequencing Center for Infectious Disease"/>
            <person name="Wu L."/>
            <person name="Ma J."/>
        </authorList>
    </citation>
    <scope>NUCLEOTIDE SEQUENCE [LARGE SCALE GENOMIC DNA]</scope>
    <source>
        <strain evidence="6">JCM 30234</strain>
    </source>
</reference>
<dbReference type="InterPro" id="IPR055398">
    <property type="entry name" value="Rossmann-like_BshC"/>
</dbReference>
<evidence type="ECO:0000313" key="5">
    <source>
        <dbReference type="EMBL" id="MFC7745710.1"/>
    </source>
</evidence>
<sequence length="541" mass="62006">MRITPISLTEQSTLINDYRQQRENIMEHFTYDPYLQGTYRSRANSLQQKSIDRSRLADALITMNQRWDAPEATFRNIERLKGDDSVVAIGGQQAGLLTGPMYTVNKIISIIQFARKQEEELGKPVIPVFWIAGEDHDFAEIDHIYLPEDKGLSKYRLAQQVTENTSVSDIAIDKSAANDWVDQLFEQLRETSYTQNLYQSIENCLQQSVTYVDFFARVLYQLFTDEGLVLVNSADPGLRKIEQDHFLELIEKQSAIATGVNKALNILNQKGYAVSLETNPDDAHLFYHDGLDRRLLLRDEEGNWIGKQGDVLLTTDEMRATASYHPEQLSNNVVTRPLMQEWLFPTLAFIGGPGEVGYWSALKPAFDAVDMEMPPVLPRLSLTFVDRRVEKVIQKHNLNAASAVNQGTESFKIQWLAARSNPPLQQLTASVKEAVDQAHKPIRDIARDTRTDIGELADKNLYYLNEHIDYLESRINRAIEDQYAQQLNEFDVVQQVVRPHNGLQERIWNPLWWLNEYGPCFINDLAKETCSFNADHHLVYL</sequence>